<feature type="region of interest" description="Disordered" evidence="2">
    <location>
        <begin position="458"/>
        <end position="478"/>
    </location>
</feature>
<evidence type="ECO:0000259" key="3">
    <source>
        <dbReference type="SMART" id="SM00717"/>
    </source>
</evidence>
<dbReference type="Proteomes" id="UP001460270">
    <property type="component" value="Unassembled WGS sequence"/>
</dbReference>
<gene>
    <name evidence="4" type="ORF">WMY93_008931</name>
</gene>
<accession>A0AAW0PGI6</accession>
<proteinExistence type="predicted"/>
<dbReference type="PANTHER" id="PTHR47595">
    <property type="entry name" value="HEAT SHOCK 70 KDA PROTEIN 14"/>
    <property type="match status" value="1"/>
</dbReference>
<comment type="caution">
    <text evidence="4">The sequence shown here is derived from an EMBL/GenBank/DDBJ whole genome shotgun (WGS) entry which is preliminary data.</text>
</comment>
<evidence type="ECO:0000313" key="5">
    <source>
        <dbReference type="Proteomes" id="UP001460270"/>
    </source>
</evidence>
<evidence type="ECO:0000256" key="2">
    <source>
        <dbReference type="SAM" id="MobiDB-lite"/>
    </source>
</evidence>
<sequence>MCNLEETFRACDALWLSDMDSWMATWSVQETDCLMKICADAELHQRLDSPCTSKDIIEDIQKEMSAQGYDVTSEEILDKLRTLKNEYGTRKNNTDQEMGNCLWTKIDMKVVDFILGDKEDDFPQTTEMVKTEPTEDASPMNVSTNTGQRINSEKWIDAEVQGLLSVYAAKKMQQDTEGHKKTHKVFDGISKDLASFGIYHTPKQCREKVKKLKQDYKKIKDYNNQSGAEIKTGKWYDILDSILGHEPLYSGIAVTISDSAEESREGPESICTENNVDSRGSLDGQHVLEAGLEPDRKAVLQMSIDAALCSSDLKIVHVVSDTPECSSYPSLPLPRPLLKMNNDKWIDAEVQALLSVYATTKMQEDMEGQKKNNKIFDRISKELEIFGVHHTPKQCREKVKKLKQDYKKIKDYNNQSGAEIKTGKWYDTLDSILEEVMKSTEANTLSGEGPASICTENIESSEESAPEPEKRSSQFPFAEQRRVVSRNPFRPAVRSMTFRSRPVKRKRKESSELLECLERMQERYLEHSREMHEALLNNIDTHMTAVVGLMERMASAMEAQVAKRAPPQ</sequence>
<dbReference type="InterPro" id="IPR001005">
    <property type="entry name" value="SANT/Myb"/>
</dbReference>
<evidence type="ECO:0000313" key="4">
    <source>
        <dbReference type="EMBL" id="KAK7922029.1"/>
    </source>
</evidence>
<feature type="coiled-coil region" evidence="1">
    <location>
        <begin position="503"/>
        <end position="537"/>
    </location>
</feature>
<feature type="domain" description="Myb-like" evidence="3">
    <location>
        <begin position="151"/>
        <end position="215"/>
    </location>
</feature>
<dbReference type="EMBL" id="JBBPFD010000006">
    <property type="protein sequence ID" value="KAK7922029.1"/>
    <property type="molecule type" value="Genomic_DNA"/>
</dbReference>
<dbReference type="Gene3D" id="1.10.10.60">
    <property type="entry name" value="Homeodomain-like"/>
    <property type="match status" value="3"/>
</dbReference>
<reference evidence="5" key="1">
    <citation type="submission" date="2024-04" db="EMBL/GenBank/DDBJ databases">
        <title>Salinicola lusitanus LLJ914,a marine bacterium isolated from the Okinawa Trough.</title>
        <authorList>
            <person name="Li J."/>
        </authorList>
    </citation>
    <scope>NUCLEOTIDE SEQUENCE [LARGE SCALE GENOMIC DNA]</scope>
</reference>
<dbReference type="InterPro" id="IPR044822">
    <property type="entry name" value="Myb_DNA-bind_4"/>
</dbReference>
<feature type="domain" description="Myb-like" evidence="3">
    <location>
        <begin position="341"/>
        <end position="405"/>
    </location>
</feature>
<keyword evidence="1" id="KW-0175">Coiled coil</keyword>
<dbReference type="PANTHER" id="PTHR47595:SF1">
    <property type="entry name" value="MYB_SANT-LIKE DNA-BINDING DOMAIN-CONTAINING PROTEIN"/>
    <property type="match status" value="1"/>
</dbReference>
<name>A0AAW0PGI6_9GOBI</name>
<organism evidence="4 5">
    <name type="scientific">Mugilogobius chulae</name>
    <name type="common">yellowstripe goby</name>
    <dbReference type="NCBI Taxonomy" id="88201"/>
    <lineage>
        <taxon>Eukaryota</taxon>
        <taxon>Metazoa</taxon>
        <taxon>Chordata</taxon>
        <taxon>Craniata</taxon>
        <taxon>Vertebrata</taxon>
        <taxon>Euteleostomi</taxon>
        <taxon>Actinopterygii</taxon>
        <taxon>Neopterygii</taxon>
        <taxon>Teleostei</taxon>
        <taxon>Neoteleostei</taxon>
        <taxon>Acanthomorphata</taxon>
        <taxon>Gobiaria</taxon>
        <taxon>Gobiiformes</taxon>
        <taxon>Gobioidei</taxon>
        <taxon>Gobiidae</taxon>
        <taxon>Gobionellinae</taxon>
        <taxon>Mugilogobius</taxon>
    </lineage>
</organism>
<evidence type="ECO:0000256" key="1">
    <source>
        <dbReference type="SAM" id="Coils"/>
    </source>
</evidence>
<protein>
    <recommendedName>
        <fullName evidence="3">Myb-like domain-containing protein</fullName>
    </recommendedName>
</protein>
<dbReference type="Pfam" id="PF13837">
    <property type="entry name" value="Myb_DNA-bind_4"/>
    <property type="match status" value="3"/>
</dbReference>
<dbReference type="SMART" id="SM00717">
    <property type="entry name" value="SANT"/>
    <property type="match status" value="2"/>
</dbReference>
<keyword evidence="5" id="KW-1185">Reference proteome</keyword>
<dbReference type="AlphaFoldDB" id="A0AAW0PGI6"/>